<dbReference type="AlphaFoldDB" id="W2D1X2"/>
<protein>
    <submittedName>
        <fullName evidence="1">Uncharacterized protein</fullName>
    </submittedName>
</protein>
<accession>W2D1X2</accession>
<comment type="caution">
    <text evidence="1">The sequence shown here is derived from an EMBL/GenBank/DDBJ whole genome shotgun (WGS) entry which is preliminary data.</text>
</comment>
<gene>
    <name evidence="1" type="ORF">T235_01770</name>
</gene>
<reference evidence="1 2" key="1">
    <citation type="submission" date="2013-11" db="EMBL/GenBank/DDBJ databases">
        <title>Single cell genomics of uncultured Tannerella BU063 (oral taxon 286).</title>
        <authorList>
            <person name="Beall C.J."/>
            <person name="Campbell A.G."/>
            <person name="Griffen A.L."/>
            <person name="Podar M."/>
            <person name="Leys E.J."/>
        </authorList>
    </citation>
    <scope>NUCLEOTIDE SEQUENCE [LARGE SCALE GENOMIC DNA]</scope>
    <source>
        <strain evidence="1">Cell 8/11</strain>
    </source>
</reference>
<name>W2D1X2_9BACT</name>
<evidence type="ECO:0000313" key="1">
    <source>
        <dbReference type="EMBL" id="ETK13405.1"/>
    </source>
</evidence>
<organism evidence="1 2">
    <name type="scientific">Tannerella sp. oral taxon BU063 isolate Cell 8/11</name>
    <dbReference type="NCBI Taxonomy" id="1411915"/>
    <lineage>
        <taxon>Bacteria</taxon>
        <taxon>Pseudomonadati</taxon>
        <taxon>Bacteroidota</taxon>
        <taxon>Bacteroidia</taxon>
        <taxon>Bacteroidales</taxon>
        <taxon>Tannerellaceae</taxon>
        <taxon>Tannerella</taxon>
    </lineage>
</organism>
<sequence length="59" mass="6421">MSVNSFQTVGMANHEVITIAPALEILDPDFSAEGCTHRIAYVKIEIDSTMHPATTYAVL</sequence>
<dbReference type="Proteomes" id="UP000034980">
    <property type="component" value="Unassembled WGS sequence"/>
</dbReference>
<dbReference type="EMBL" id="AYYF01000346">
    <property type="protein sequence ID" value="ETK13405.1"/>
    <property type="molecule type" value="Genomic_DNA"/>
</dbReference>
<evidence type="ECO:0000313" key="2">
    <source>
        <dbReference type="Proteomes" id="UP000034980"/>
    </source>
</evidence>
<proteinExistence type="predicted"/>